<dbReference type="RefSeq" id="XP_065671880.1">
    <property type="nucleotide sequence ID" value="XM_065815808.1"/>
</dbReference>
<reference evidence="3" key="1">
    <citation type="submission" date="2025-08" db="UniProtKB">
        <authorList>
            <consortium name="RefSeq"/>
        </authorList>
    </citation>
    <scope>IDENTIFICATION</scope>
</reference>
<organism evidence="2 3">
    <name type="scientific">Hydra vulgaris</name>
    <name type="common">Hydra</name>
    <name type="synonym">Hydra attenuata</name>
    <dbReference type="NCBI Taxonomy" id="6087"/>
    <lineage>
        <taxon>Eukaryota</taxon>
        <taxon>Metazoa</taxon>
        <taxon>Cnidaria</taxon>
        <taxon>Hydrozoa</taxon>
        <taxon>Hydroidolina</taxon>
        <taxon>Anthoathecata</taxon>
        <taxon>Aplanulata</taxon>
        <taxon>Hydridae</taxon>
        <taxon>Hydra</taxon>
    </lineage>
</organism>
<dbReference type="PANTHER" id="PTHR33845:SF1">
    <property type="entry name" value="C2H2-TYPE DOMAIN-CONTAINING PROTEIN"/>
    <property type="match status" value="1"/>
</dbReference>
<dbReference type="PANTHER" id="PTHR33845">
    <property type="entry name" value="C2H2-TYPE DOMAIN-CONTAINING PROTEIN"/>
    <property type="match status" value="1"/>
</dbReference>
<feature type="domain" description="C2H2-type" evidence="1">
    <location>
        <begin position="374"/>
        <end position="398"/>
    </location>
</feature>
<dbReference type="PROSITE" id="PS00028">
    <property type="entry name" value="ZINC_FINGER_C2H2_1"/>
    <property type="match status" value="1"/>
</dbReference>
<proteinExistence type="predicted"/>
<accession>A0ABM4DBY8</accession>
<keyword evidence="2" id="KW-1185">Reference proteome</keyword>
<dbReference type="GeneID" id="136089734"/>
<evidence type="ECO:0000313" key="2">
    <source>
        <dbReference type="Proteomes" id="UP001652625"/>
    </source>
</evidence>
<sequence length="514" mass="59003">MFYRKSCSENNYIPLSDSSLWKVLHAIKPSSRKSLAGLDDVTASGMNGFQTLQKLAQRFSSKSLEAALEKGKRYLKTSYQTNCSVNDSNISSHSSKHALSDPSEKNLQSNTEISEVVCADCYDLCKAIEMIKELTIQNSDDADSIYDLETAVKDVFNYIKHLMRDSQQKKAKIEAFKQLNDETAFWLKDFCQKILPVRYKEGQREYFGKKGMSLHVDIFFIKIAGKLFKRVYFTSMYRCDQGIGVKTILRSYVDSGNNLLTAEDIHKAMHYSFGAKNAKVAVAQISNDKTVVTGPKIKNISNYYSFEFGEKSMKMWRYFNIGEGIEQEYGNLKIQPSIKLLLPYSKTDNSIKRNKSLKEKQKRSDRQLYSLRFCTEMNCTLSFESDAELEEHMLSGLHTVPKSLTSLDKVRNSFVHKMKITSQLNMPISSSSNSASVKDKPHCMNIFLLQGWALPVRSSFRFSNQQKELLYKYFIRGEESGNKMSPEQVHMQLRRELPPDQYVTSQQIRSLFSR</sequence>
<evidence type="ECO:0000313" key="3">
    <source>
        <dbReference type="RefSeq" id="XP_065671880.1"/>
    </source>
</evidence>
<dbReference type="InterPro" id="IPR013087">
    <property type="entry name" value="Znf_C2H2_type"/>
</dbReference>
<protein>
    <submittedName>
        <fullName evidence="3">Uncharacterized protein LOC136089734</fullName>
    </submittedName>
</protein>
<dbReference type="Proteomes" id="UP001652625">
    <property type="component" value="Chromosome 13"/>
</dbReference>
<gene>
    <name evidence="3" type="primary">LOC136089734</name>
</gene>
<evidence type="ECO:0000259" key="1">
    <source>
        <dbReference type="PROSITE" id="PS00028"/>
    </source>
</evidence>
<name>A0ABM4DBY8_HYDVU</name>